<dbReference type="PANTHER" id="PTHR46128:SF73">
    <property type="entry name" value="CRIB DOMAIN-CONTAINING PROTEIN"/>
    <property type="match status" value="1"/>
</dbReference>
<proteinExistence type="inferred from homology"/>
<organism evidence="3 4">
    <name type="scientific">Dispira parvispora</name>
    <dbReference type="NCBI Taxonomy" id="1520584"/>
    <lineage>
        <taxon>Eukaryota</taxon>
        <taxon>Fungi</taxon>
        <taxon>Fungi incertae sedis</taxon>
        <taxon>Zoopagomycota</taxon>
        <taxon>Kickxellomycotina</taxon>
        <taxon>Dimargaritomycetes</taxon>
        <taxon>Dimargaritales</taxon>
        <taxon>Dimargaritaceae</taxon>
        <taxon>Dispira</taxon>
    </lineage>
</organism>
<feature type="repeat" description="PPR" evidence="2">
    <location>
        <begin position="559"/>
        <end position="593"/>
    </location>
</feature>
<reference evidence="3" key="1">
    <citation type="submission" date="2022-07" db="EMBL/GenBank/DDBJ databases">
        <title>Phylogenomic reconstructions and comparative analyses of Kickxellomycotina fungi.</title>
        <authorList>
            <person name="Reynolds N.K."/>
            <person name="Stajich J.E."/>
            <person name="Barry K."/>
            <person name="Grigoriev I.V."/>
            <person name="Crous P."/>
            <person name="Smith M.E."/>
        </authorList>
    </citation>
    <scope>NUCLEOTIDE SEQUENCE</scope>
    <source>
        <strain evidence="3">RSA 1196</strain>
    </source>
</reference>
<dbReference type="InterPro" id="IPR011990">
    <property type="entry name" value="TPR-like_helical_dom_sf"/>
</dbReference>
<dbReference type="Gene3D" id="1.25.40.10">
    <property type="entry name" value="Tetratricopeptide repeat domain"/>
    <property type="match status" value="4"/>
</dbReference>
<dbReference type="EMBL" id="JANBPY010000898">
    <property type="protein sequence ID" value="KAJ1962907.1"/>
    <property type="molecule type" value="Genomic_DNA"/>
</dbReference>
<dbReference type="InterPro" id="IPR002885">
    <property type="entry name" value="PPR_rpt"/>
</dbReference>
<dbReference type="Pfam" id="PF13041">
    <property type="entry name" value="PPR_2"/>
    <property type="match status" value="1"/>
</dbReference>
<dbReference type="PANTHER" id="PTHR46128">
    <property type="entry name" value="MITOCHONDRIAL GROUP I INTRON SPLICING FACTOR CCM1"/>
    <property type="match status" value="1"/>
</dbReference>
<dbReference type="AlphaFoldDB" id="A0A9W8AN07"/>
<sequence length="931" mass="106529">MWRRIRKAIIKQNPSQVWQQYVEISKLERFYLLDNYRYDKLLTFFRTLYQKAPVEGDIPSTTTQPLSSNSGSPLIEVDPLPETWSRSMLRTATVLLCEDWFGAGMARAGVTEKGGKGEPTRHHLSRMHHAAYPALLGTWCFRSMTTTLCQVDSPQSAYNILVEMVRVGDCPQPEAVYPLMKYYYRQRDTASLQHLLTQVDNWGVAVNAATLAFRLRMALADGQTDQVWRLLRQAEHTTDQQLAKVFTKCIKPLLTRGEPDMLRFIQERILVNFDDLSPSDLKIYLNALFTAGLTEEARQLFVRAVAQSTLATPQLTCYWLRQAATRGLASLKAFHHSIEQSTLVTSPQVLSQLCCEYGKLGEIQWVEKLTREFLETTQVRSTLSFNRVLQGLLATSQPELILKVYQSMAKCNCFPDHTTLDLVKGQSLPAEVTQAWDWVMTPKGKQEVVSSVEKTAGAMRYLVACRHFDQVLKIYRATKFTPSPSNMVHLGSIVQSLAEAGQGNESLALLRRLTGSRKVSFYPSPIMFSVLMKCCLALSHQKYFDFLLQLYHSDQLQLNVFGYTNILQGLARFGRYDQIQSWIDRMQRRRVTPNQSTLTTLIIELCEQGQPSLAEEYAQLAPRYHCTLPVEVYNKFVHTYAQLGDEAKVAEVFTRMKAAAVAPTSATYTGHVTALVSKGLYAKAWSQYQEYVQLSIPLDVRIYEPLLYALVQLNDSVQADALFRKAVQDGFQPEALCLNLLITQANRNLLRLNIADYEAQFQRQLTSSDPRIIAAWNALFYYFVIWRDETRAKAYWDLLKKRALVPDHVTLSLLLDACRVFDWPTRLAEIRQLAQRYRLAFDTNNYTSLIEYHCAKGQPAQALTVLVETMPLHQVVPDEKLVHNLVQMLLSHGYEESLVQLRNFVRKQGPPLTTWFQNVNDDDDWRKFCES</sequence>
<keyword evidence="4" id="KW-1185">Reference proteome</keyword>
<dbReference type="PROSITE" id="PS51375">
    <property type="entry name" value="PPR"/>
    <property type="match status" value="2"/>
</dbReference>
<protein>
    <submittedName>
        <fullName evidence="3">Uncharacterized protein</fullName>
    </submittedName>
</protein>
<evidence type="ECO:0000256" key="1">
    <source>
        <dbReference type="ARBA" id="ARBA00007626"/>
    </source>
</evidence>
<dbReference type="InterPro" id="IPR050872">
    <property type="entry name" value="PPR_P_subfamily"/>
</dbReference>
<dbReference type="Pfam" id="PF13812">
    <property type="entry name" value="PPR_3"/>
    <property type="match status" value="1"/>
</dbReference>
<evidence type="ECO:0000313" key="4">
    <source>
        <dbReference type="Proteomes" id="UP001150925"/>
    </source>
</evidence>
<comment type="similarity">
    <text evidence="1">Belongs to the PPR family. P subfamily.</text>
</comment>
<dbReference type="Proteomes" id="UP001150925">
    <property type="component" value="Unassembled WGS sequence"/>
</dbReference>
<dbReference type="OrthoDB" id="185373at2759"/>
<comment type="caution">
    <text evidence="3">The sequence shown here is derived from an EMBL/GenBank/DDBJ whole genome shotgun (WGS) entry which is preliminary data.</text>
</comment>
<evidence type="ECO:0000313" key="3">
    <source>
        <dbReference type="EMBL" id="KAJ1962907.1"/>
    </source>
</evidence>
<gene>
    <name evidence="3" type="ORF">IWQ62_003382</name>
</gene>
<evidence type="ECO:0000256" key="2">
    <source>
        <dbReference type="PROSITE-ProRule" id="PRU00708"/>
    </source>
</evidence>
<accession>A0A9W8AN07</accession>
<name>A0A9W8AN07_9FUNG</name>
<feature type="repeat" description="PPR" evidence="2">
    <location>
        <begin position="629"/>
        <end position="663"/>
    </location>
</feature>